<dbReference type="PROSITE" id="PS51352">
    <property type="entry name" value="THIOREDOXIN_2"/>
    <property type="match status" value="1"/>
</dbReference>
<organism evidence="2 3">
    <name type="scientific">Aequorivita vitellina</name>
    <dbReference type="NCBI Taxonomy" id="2874475"/>
    <lineage>
        <taxon>Bacteria</taxon>
        <taxon>Pseudomonadati</taxon>
        <taxon>Bacteroidota</taxon>
        <taxon>Flavobacteriia</taxon>
        <taxon>Flavobacteriales</taxon>
        <taxon>Flavobacteriaceae</taxon>
        <taxon>Aequorivita</taxon>
    </lineage>
</organism>
<dbReference type="InterPro" id="IPR036249">
    <property type="entry name" value="Thioredoxin-like_sf"/>
</dbReference>
<dbReference type="RefSeq" id="WP_237601749.1">
    <property type="nucleotide sequence ID" value="NZ_JAIRBA010000003.1"/>
</dbReference>
<evidence type="ECO:0000259" key="1">
    <source>
        <dbReference type="PROSITE" id="PS51352"/>
    </source>
</evidence>
<dbReference type="InterPro" id="IPR013766">
    <property type="entry name" value="Thioredoxin_domain"/>
</dbReference>
<dbReference type="InterPro" id="IPR012336">
    <property type="entry name" value="Thioredoxin-like_fold"/>
</dbReference>
<reference evidence="2" key="1">
    <citation type="submission" date="2021-09" db="EMBL/GenBank/DDBJ databases">
        <title>Genome of Aequorivita sp. strain F47161.</title>
        <authorList>
            <person name="Wang Y."/>
        </authorList>
    </citation>
    <scope>NUCLEOTIDE SEQUENCE</scope>
    <source>
        <strain evidence="2">F47161</strain>
    </source>
</reference>
<evidence type="ECO:0000313" key="2">
    <source>
        <dbReference type="EMBL" id="MCG2417934.1"/>
    </source>
</evidence>
<dbReference type="AlphaFoldDB" id="A0A9X1TZC2"/>
<dbReference type="Proteomes" id="UP001139461">
    <property type="component" value="Unassembled WGS sequence"/>
</dbReference>
<keyword evidence="3" id="KW-1185">Reference proteome</keyword>
<name>A0A9X1TZC2_9FLAO</name>
<accession>A0A9X1TZC2</accession>
<comment type="caution">
    <text evidence="2">The sequence shown here is derived from an EMBL/GenBank/DDBJ whole genome shotgun (WGS) entry which is preliminary data.</text>
</comment>
<sequence>MFKKLLLLLVFTVLLSCKSKDENVVKTTWIGGQIINPTLDYIVFSRGNEILDTVKLDSNNFFLYKTDKIKAGLYNLKHNETQVFFIEPGDSLLLHVNTLDFDESLAYSGRGGEQNNLLMYLYLTNETENLKLQNWYGLSSKEFTHKIDSLKQLKIKEYKDFIAKNEVVESFKNAVMANINYDYYIKKERYAAANRNRIAEFDENYFDYRKKINFELEEFKFYYPYYRFMNRYFENLVFSEYKSDVPINRNSYDFNYRRIKLIDSLVTSDSLRNSLLRSNAMFYFLNAKNAAEEQQFFDEFAKMNSDKKHVEEVRKMYNITVKLNPGNTVPNVALVNTDNTLKDLHSIIKAPTVVYFWSGKSPSNYKNIHNRAAELKSKYPEYDFLGINTDTHYKKWRQTINRNGYNPLYEFQIENLNEAEKKLLLKYMNSALILDKDGKILEGKINLFNTNFEQLLLGFLNR</sequence>
<dbReference type="Pfam" id="PF13905">
    <property type="entry name" value="Thioredoxin_8"/>
    <property type="match status" value="1"/>
</dbReference>
<dbReference type="Gene3D" id="3.40.30.10">
    <property type="entry name" value="Glutaredoxin"/>
    <property type="match status" value="1"/>
</dbReference>
<proteinExistence type="predicted"/>
<protein>
    <submittedName>
        <fullName evidence="2">Thioredoxin family protein</fullName>
    </submittedName>
</protein>
<feature type="domain" description="Thioredoxin" evidence="1">
    <location>
        <begin position="323"/>
        <end position="462"/>
    </location>
</feature>
<dbReference type="EMBL" id="JAIRBA010000003">
    <property type="protein sequence ID" value="MCG2417934.1"/>
    <property type="molecule type" value="Genomic_DNA"/>
</dbReference>
<gene>
    <name evidence="2" type="ORF">K8089_02790</name>
</gene>
<dbReference type="SUPFAM" id="SSF52833">
    <property type="entry name" value="Thioredoxin-like"/>
    <property type="match status" value="1"/>
</dbReference>
<evidence type="ECO:0000313" key="3">
    <source>
        <dbReference type="Proteomes" id="UP001139461"/>
    </source>
</evidence>
<dbReference type="PROSITE" id="PS51257">
    <property type="entry name" value="PROKAR_LIPOPROTEIN"/>
    <property type="match status" value="1"/>
</dbReference>